<dbReference type="Pfam" id="PF00583">
    <property type="entry name" value="Acetyltransf_1"/>
    <property type="match status" value="1"/>
</dbReference>
<dbReference type="Proteomes" id="UP000179588">
    <property type="component" value="Unassembled WGS sequence"/>
</dbReference>
<dbReference type="InterPro" id="IPR016181">
    <property type="entry name" value="Acyl_CoA_acyltransferase"/>
</dbReference>
<dbReference type="EMBL" id="ABMABF030000003">
    <property type="protein sequence ID" value="EMJ5133558.1"/>
    <property type="molecule type" value="Genomic_DNA"/>
</dbReference>
<dbReference type="InterPro" id="IPR000182">
    <property type="entry name" value="GNAT_dom"/>
</dbReference>
<dbReference type="EMBL" id="LVIE01000165">
    <property type="protein sequence ID" value="OHT24206.1"/>
    <property type="molecule type" value="Genomic_DNA"/>
</dbReference>
<dbReference type="PROSITE" id="PS51186">
    <property type="entry name" value="GNAT"/>
    <property type="match status" value="1"/>
</dbReference>
<feature type="domain" description="N-acetyltransferase" evidence="1">
    <location>
        <begin position="1"/>
        <end position="137"/>
    </location>
</feature>
<organism evidence="3 4">
    <name type="scientific">Providencia stuartii</name>
    <dbReference type="NCBI Taxonomy" id="588"/>
    <lineage>
        <taxon>Bacteria</taxon>
        <taxon>Pseudomonadati</taxon>
        <taxon>Pseudomonadota</taxon>
        <taxon>Gammaproteobacteria</taxon>
        <taxon>Enterobacterales</taxon>
        <taxon>Morganellaceae</taxon>
        <taxon>Providencia</taxon>
    </lineage>
</organism>
<keyword evidence="3" id="KW-0223">Dioxygenase</keyword>
<reference evidence="3 4" key="1">
    <citation type="submission" date="2016-03" db="EMBL/GenBank/DDBJ databases">
        <title>Genome sequence of Providencia stuartii strain, isolated from the salivary glands of larval Lucilia sericata.</title>
        <authorList>
            <person name="Yuan Y."/>
            <person name="Zhang Y."/>
            <person name="Fu S."/>
            <person name="Crippen T.L."/>
            <person name="Visi D."/>
            <person name="Benbow M.E."/>
            <person name="Allen M."/>
            <person name="Tomberlin J.K."/>
            <person name="Sze S.-H."/>
            <person name="Tarone A.M."/>
        </authorList>
    </citation>
    <scope>NUCLEOTIDE SEQUENCE [LARGE SCALE GENOMIC DNA]</scope>
    <source>
        <strain evidence="3 4">Crippen</strain>
    </source>
</reference>
<dbReference type="GO" id="GO:0016747">
    <property type="term" value="F:acyltransferase activity, transferring groups other than amino-acyl groups"/>
    <property type="evidence" value="ECO:0007669"/>
    <property type="project" value="InterPro"/>
</dbReference>
<dbReference type="GO" id="GO:0051213">
    <property type="term" value="F:dioxygenase activity"/>
    <property type="evidence" value="ECO:0007669"/>
    <property type="project" value="UniProtKB-KW"/>
</dbReference>
<gene>
    <name evidence="3" type="ORF">A3Q29_18905</name>
    <name evidence="2" type="ORF">RG298_001243</name>
</gene>
<accession>A0A1S1HS46</accession>
<evidence type="ECO:0000313" key="2">
    <source>
        <dbReference type="EMBL" id="EMJ5133558.1"/>
    </source>
</evidence>
<dbReference type="CDD" id="cd04301">
    <property type="entry name" value="NAT_SF"/>
    <property type="match status" value="1"/>
</dbReference>
<evidence type="ECO:0000259" key="1">
    <source>
        <dbReference type="PROSITE" id="PS51186"/>
    </source>
</evidence>
<proteinExistence type="predicted"/>
<evidence type="ECO:0000313" key="4">
    <source>
        <dbReference type="Proteomes" id="UP000179588"/>
    </source>
</evidence>
<dbReference type="RefSeq" id="WP_070927744.1">
    <property type="nucleotide sequence ID" value="NZ_CANMXG010000003.1"/>
</dbReference>
<protein>
    <submittedName>
        <fullName evidence="3">Biphenyl 2,3-dioxygenase</fullName>
    </submittedName>
    <submittedName>
        <fullName evidence="2">GNAT family N-acetyltransferase</fullName>
    </submittedName>
</protein>
<dbReference type="Gene3D" id="3.40.630.30">
    <property type="match status" value="1"/>
</dbReference>
<dbReference type="SUPFAM" id="SSF55729">
    <property type="entry name" value="Acyl-CoA N-acyltransferases (Nat)"/>
    <property type="match status" value="1"/>
</dbReference>
<sequence>MTLRITTSPSEAEIEQIYQSLLTYNLQFFSEDIHSPLAVFYEREGKILGGITGSKLGNWLRIKYLWLDESLRKQGIGTQLIQAMEDKAKQLGAKYAEVDTFSFQAKPFYEKQGYQIISTLIEYPVQHEKYYFMKKLSCS</sequence>
<keyword evidence="4" id="KW-1185">Reference proteome</keyword>
<dbReference type="AlphaFoldDB" id="A0A1S1HS46"/>
<dbReference type="OrthoDB" id="9787920at2"/>
<keyword evidence="3" id="KW-0560">Oxidoreductase</keyword>
<reference evidence="2" key="2">
    <citation type="submission" date="2024-02" db="EMBL/GenBank/DDBJ databases">
        <authorList>
            <consortium name="Clinical and Environmental Microbiology Branch: Whole genome sequencing antimicrobial resistance pathogens in the healthcare setting"/>
        </authorList>
    </citation>
    <scope>NUCLEOTIDE SEQUENCE</scope>
    <source>
        <strain evidence="2">2021GO-0154</strain>
    </source>
</reference>
<comment type="caution">
    <text evidence="3">The sequence shown here is derived from an EMBL/GenBank/DDBJ whole genome shotgun (WGS) entry which is preliminary data.</text>
</comment>
<name>A0A1S1HS46_PROST</name>
<evidence type="ECO:0000313" key="3">
    <source>
        <dbReference type="EMBL" id="OHT24206.1"/>
    </source>
</evidence>